<name>A0A6A6RAY6_9PEZI</name>
<dbReference type="AlphaFoldDB" id="A0A6A6RAY6"/>
<organism evidence="1 2">
    <name type="scientific">Lophium mytilinum</name>
    <dbReference type="NCBI Taxonomy" id="390894"/>
    <lineage>
        <taxon>Eukaryota</taxon>
        <taxon>Fungi</taxon>
        <taxon>Dikarya</taxon>
        <taxon>Ascomycota</taxon>
        <taxon>Pezizomycotina</taxon>
        <taxon>Dothideomycetes</taxon>
        <taxon>Pleosporomycetidae</taxon>
        <taxon>Mytilinidiales</taxon>
        <taxon>Mytilinidiaceae</taxon>
        <taxon>Lophium</taxon>
    </lineage>
</organism>
<evidence type="ECO:0000313" key="2">
    <source>
        <dbReference type="Proteomes" id="UP000799750"/>
    </source>
</evidence>
<accession>A0A6A6RAY6</accession>
<protein>
    <submittedName>
        <fullName evidence="1">Uncharacterized protein</fullName>
    </submittedName>
</protein>
<gene>
    <name evidence="1" type="ORF">BU16DRAFT_173</name>
</gene>
<dbReference type="Proteomes" id="UP000799750">
    <property type="component" value="Unassembled WGS sequence"/>
</dbReference>
<evidence type="ECO:0000313" key="1">
    <source>
        <dbReference type="EMBL" id="KAF2501965.1"/>
    </source>
</evidence>
<proteinExistence type="predicted"/>
<reference evidence="1" key="1">
    <citation type="journal article" date="2020" name="Stud. Mycol.">
        <title>101 Dothideomycetes genomes: a test case for predicting lifestyles and emergence of pathogens.</title>
        <authorList>
            <person name="Haridas S."/>
            <person name="Albert R."/>
            <person name="Binder M."/>
            <person name="Bloem J."/>
            <person name="Labutti K."/>
            <person name="Salamov A."/>
            <person name="Andreopoulos B."/>
            <person name="Baker S."/>
            <person name="Barry K."/>
            <person name="Bills G."/>
            <person name="Bluhm B."/>
            <person name="Cannon C."/>
            <person name="Castanera R."/>
            <person name="Culley D."/>
            <person name="Daum C."/>
            <person name="Ezra D."/>
            <person name="Gonzalez J."/>
            <person name="Henrissat B."/>
            <person name="Kuo A."/>
            <person name="Liang C."/>
            <person name="Lipzen A."/>
            <person name="Lutzoni F."/>
            <person name="Magnuson J."/>
            <person name="Mondo S."/>
            <person name="Nolan M."/>
            <person name="Ohm R."/>
            <person name="Pangilinan J."/>
            <person name="Park H.-J."/>
            <person name="Ramirez L."/>
            <person name="Alfaro M."/>
            <person name="Sun H."/>
            <person name="Tritt A."/>
            <person name="Yoshinaga Y."/>
            <person name="Zwiers L.-H."/>
            <person name="Turgeon B."/>
            <person name="Goodwin S."/>
            <person name="Spatafora J."/>
            <person name="Crous P."/>
            <person name="Grigoriev I."/>
        </authorList>
    </citation>
    <scope>NUCLEOTIDE SEQUENCE</scope>
    <source>
        <strain evidence="1">CBS 269.34</strain>
    </source>
</reference>
<sequence length="125" mass="14227">MTEVAAFGGRWWRICPSHKTVIRQPCARKLLSCLQNALSISNLFVILSHAPNRLLSKYRASRSPLRSSRVQHNEHGARLPVFVPYDSPVRLQAPNQTPIKRASRPLSLRPLQKVLSLTLRLCKRP</sequence>
<keyword evidence="2" id="KW-1185">Reference proteome</keyword>
<dbReference type="EMBL" id="MU004181">
    <property type="protein sequence ID" value="KAF2501965.1"/>
    <property type="molecule type" value="Genomic_DNA"/>
</dbReference>